<dbReference type="Pfam" id="PF11280">
    <property type="entry name" value="DUF3081"/>
    <property type="match status" value="1"/>
</dbReference>
<evidence type="ECO:0000313" key="2">
    <source>
        <dbReference type="Proteomes" id="UP001333710"/>
    </source>
</evidence>
<keyword evidence="2" id="KW-1185">Reference proteome</keyword>
<dbReference type="Proteomes" id="UP001333710">
    <property type="component" value="Chromosome"/>
</dbReference>
<evidence type="ECO:0000313" key="1">
    <source>
        <dbReference type="EMBL" id="BDX07384.1"/>
    </source>
</evidence>
<organism evidence="1 2">
    <name type="scientific">Planctobacterium marinum</name>
    <dbReference type="NCBI Taxonomy" id="1631968"/>
    <lineage>
        <taxon>Bacteria</taxon>
        <taxon>Pseudomonadati</taxon>
        <taxon>Pseudomonadota</taxon>
        <taxon>Gammaproteobacteria</taxon>
        <taxon>Alteromonadales</taxon>
        <taxon>Alteromonadaceae</taxon>
        <taxon>Planctobacterium</taxon>
    </lineage>
</organism>
<gene>
    <name evidence="1" type="ORF">MACH26_29050</name>
</gene>
<proteinExistence type="predicted"/>
<name>A0AA48KTC1_9ALTE</name>
<dbReference type="EMBL" id="AP027272">
    <property type="protein sequence ID" value="BDX07384.1"/>
    <property type="molecule type" value="Genomic_DNA"/>
</dbReference>
<dbReference type="KEGG" id="pmaw:MACH26_29050"/>
<sequence length="85" mass="10014">MKNEVDSKLILAVFDKIRQNGQQADEGYLLDGVKASTDFDGYTLYLSDALVSLSFGFHNQYYFDYESQEQFEQFYKKLNNIQQQY</sequence>
<reference evidence="1" key="1">
    <citation type="submission" date="2023-01" db="EMBL/GenBank/DDBJ databases">
        <title>Complete genome sequence of Planctobacterium marinum strain Dej080120_11.</title>
        <authorList>
            <person name="Ueki S."/>
            <person name="Maruyama F."/>
        </authorList>
    </citation>
    <scope>NUCLEOTIDE SEQUENCE</scope>
    <source>
        <strain evidence="1">Dej080120_11</strain>
    </source>
</reference>
<dbReference type="InterPro" id="IPR021432">
    <property type="entry name" value="DUF3081"/>
</dbReference>
<dbReference type="AlphaFoldDB" id="A0AA48KTC1"/>
<dbReference type="RefSeq" id="WP_338293376.1">
    <property type="nucleotide sequence ID" value="NZ_AP027272.1"/>
</dbReference>
<protein>
    <recommendedName>
        <fullName evidence="3">DUF3081 domain-containing protein</fullName>
    </recommendedName>
</protein>
<accession>A0AA48KTC1</accession>
<evidence type="ECO:0008006" key="3">
    <source>
        <dbReference type="Google" id="ProtNLM"/>
    </source>
</evidence>